<evidence type="ECO:0000256" key="1">
    <source>
        <dbReference type="ARBA" id="ARBA00005196"/>
    </source>
</evidence>
<dbReference type="EMBL" id="BBNY01000003">
    <property type="protein sequence ID" value="GAL88623.1"/>
    <property type="molecule type" value="Genomic_DNA"/>
</dbReference>
<feature type="binding site" evidence="8">
    <location>
        <position position="91"/>
    </location>
    <ligand>
        <name>substrate</name>
    </ligand>
</feature>
<keyword evidence="8" id="KW-0963">Cytoplasm</keyword>
<feature type="active site" evidence="9">
    <location>
        <position position="100"/>
    </location>
</feature>
<keyword evidence="13" id="KW-1185">Reference proteome</keyword>
<dbReference type="AlphaFoldDB" id="A0A090W627"/>
<evidence type="ECO:0000256" key="5">
    <source>
        <dbReference type="ARBA" id="ARBA00023154"/>
    </source>
</evidence>
<feature type="active site" description="Proton acceptor" evidence="8">
    <location>
        <position position="224"/>
    </location>
</feature>
<evidence type="ECO:0000256" key="4">
    <source>
        <dbReference type="ARBA" id="ARBA00022605"/>
    </source>
</evidence>
<feature type="site" description="Could be important to modulate the pK values of the two catalytic cysteine residues" evidence="8">
    <location>
        <position position="214"/>
    </location>
</feature>
<dbReference type="GO" id="GO:0005829">
    <property type="term" value="C:cytosol"/>
    <property type="evidence" value="ECO:0007669"/>
    <property type="project" value="TreeGrafter"/>
</dbReference>
<keyword evidence="5 8" id="KW-0457">Lysine biosynthesis</keyword>
<dbReference type="HAMAP" id="MF_00197">
    <property type="entry name" value="DAP_epimerase"/>
    <property type="match status" value="1"/>
</dbReference>
<reference evidence="13" key="1">
    <citation type="journal article" date="2014" name="Genome Announc.">
        <title>Draft Genome Sequence of Marine Flavobacterium Jejuia pallidilutea Strain 11shimoA1 and Pigmentation Mutants.</title>
        <authorList>
            <person name="Takatani N."/>
            <person name="Nakanishi M."/>
            <person name="Meirelles P."/>
            <person name="Mino S."/>
            <person name="Suda W."/>
            <person name="Oshima K."/>
            <person name="Hattori M."/>
            <person name="Ohkuma M."/>
            <person name="Hosokawa M."/>
            <person name="Miyashita K."/>
            <person name="Thompson F.L."/>
            <person name="Niwa A."/>
            <person name="Sawabe T."/>
            <person name="Sawabe T."/>
        </authorList>
    </citation>
    <scope>NUCLEOTIDE SEQUENCE [LARGE SCALE GENOMIC DNA]</scope>
    <source>
        <strain evidence="13">JCM 19538</strain>
    </source>
</reference>
<comment type="function">
    <text evidence="8">Catalyzes the stereoinversion of LL-2,6-diaminopimelate (L,L-DAP) to meso-diaminopimelate (meso-DAP), a precursor of L-lysine and an essential component of the bacterial peptidoglycan.</text>
</comment>
<keyword evidence="6 8" id="KW-0413">Isomerase</keyword>
<dbReference type="SUPFAM" id="SSF54506">
    <property type="entry name" value="Diaminopimelate epimerase-like"/>
    <property type="match status" value="2"/>
</dbReference>
<evidence type="ECO:0000256" key="7">
    <source>
        <dbReference type="ARBA" id="ARBA00051712"/>
    </source>
</evidence>
<dbReference type="GO" id="GO:0008837">
    <property type="term" value="F:diaminopimelate epimerase activity"/>
    <property type="evidence" value="ECO:0007669"/>
    <property type="project" value="UniProtKB-UniRule"/>
</dbReference>
<evidence type="ECO:0000313" key="12">
    <source>
        <dbReference type="Proteomes" id="UP000029646"/>
    </source>
</evidence>
<dbReference type="NCBIfam" id="TIGR00652">
    <property type="entry name" value="DapF"/>
    <property type="match status" value="1"/>
</dbReference>
<evidence type="ECO:0000256" key="9">
    <source>
        <dbReference type="PROSITE-ProRule" id="PRU10125"/>
    </source>
</evidence>
<organism evidence="10 12">
    <name type="scientific">Jejuia pallidilutea</name>
    <dbReference type="NCBI Taxonomy" id="504487"/>
    <lineage>
        <taxon>Bacteria</taxon>
        <taxon>Pseudomonadati</taxon>
        <taxon>Bacteroidota</taxon>
        <taxon>Flavobacteriia</taxon>
        <taxon>Flavobacteriales</taxon>
        <taxon>Flavobacteriaceae</taxon>
        <taxon>Jejuia</taxon>
    </lineage>
</organism>
<dbReference type="EMBL" id="BBNS01000024">
    <property type="protein sequence ID" value="GAL72391.1"/>
    <property type="molecule type" value="Genomic_DNA"/>
</dbReference>
<dbReference type="Pfam" id="PF01678">
    <property type="entry name" value="DAP_epimerase"/>
    <property type="match status" value="2"/>
</dbReference>
<proteinExistence type="inferred from homology"/>
<dbReference type="PANTHER" id="PTHR31689:SF0">
    <property type="entry name" value="DIAMINOPIMELATE EPIMERASE"/>
    <property type="match status" value="1"/>
</dbReference>
<feature type="site" description="Could be important to modulate the pK values of the two catalytic cysteine residues" evidence="8">
    <location>
        <position position="164"/>
    </location>
</feature>
<comment type="caution">
    <text evidence="8">Lacks conserved residue(s) required for the propagation of feature annotation.</text>
</comment>
<protein>
    <recommendedName>
        <fullName evidence="3 8">Diaminopimelate epimerase</fullName>
        <shortName evidence="8">DAP epimerase</shortName>
        <ecNumber evidence="3 8">5.1.1.7</ecNumber>
    </recommendedName>
    <alternativeName>
        <fullName evidence="8">PLP-independent amino acid racemase</fullName>
    </alternativeName>
</protein>
<gene>
    <name evidence="8" type="primary">dapF</name>
    <name evidence="10" type="ORF">JCM19302_1153</name>
    <name evidence="11" type="ORF">JCM19538_3136</name>
</gene>
<evidence type="ECO:0000256" key="6">
    <source>
        <dbReference type="ARBA" id="ARBA00023235"/>
    </source>
</evidence>
<dbReference type="UniPathway" id="UPA00034">
    <property type="reaction ID" value="UER00025"/>
</dbReference>
<comment type="subcellular location">
    <subcellularLocation>
        <location evidence="8">Cytoplasm</location>
    </subcellularLocation>
</comment>
<dbReference type="Proteomes" id="UP000029646">
    <property type="component" value="Unassembled WGS sequence"/>
</dbReference>
<feature type="binding site" evidence="8">
    <location>
        <position position="39"/>
    </location>
    <ligand>
        <name>substrate</name>
    </ligand>
</feature>
<evidence type="ECO:0000313" key="10">
    <source>
        <dbReference type="EMBL" id="GAL72391.1"/>
    </source>
</evidence>
<feature type="binding site" evidence="8">
    <location>
        <begin position="225"/>
        <end position="226"/>
    </location>
    <ligand>
        <name>substrate</name>
    </ligand>
</feature>
<comment type="subunit">
    <text evidence="8">Homodimer.</text>
</comment>
<evidence type="ECO:0000256" key="8">
    <source>
        <dbReference type="HAMAP-Rule" id="MF_00197"/>
    </source>
</evidence>
<comment type="catalytic activity">
    <reaction evidence="7 8">
        <text>(2S,6S)-2,6-diaminopimelate = meso-2,6-diaminopimelate</text>
        <dbReference type="Rhea" id="RHEA:15393"/>
        <dbReference type="ChEBI" id="CHEBI:57609"/>
        <dbReference type="ChEBI" id="CHEBI:57791"/>
        <dbReference type="EC" id="5.1.1.7"/>
    </reaction>
</comment>
<dbReference type="InterPro" id="IPR018510">
    <property type="entry name" value="DAP_epimerase_AS"/>
</dbReference>
<feature type="binding site" evidence="8">
    <location>
        <position position="196"/>
    </location>
    <ligand>
        <name>substrate</name>
    </ligand>
</feature>
<dbReference type="PROSITE" id="PS01326">
    <property type="entry name" value="DAP_EPIMERASE"/>
    <property type="match status" value="1"/>
</dbReference>
<dbReference type="Gene3D" id="3.10.310.10">
    <property type="entry name" value="Diaminopimelate Epimerase, Chain A, domain 1"/>
    <property type="match status" value="2"/>
</dbReference>
<dbReference type="Proteomes" id="UP000030184">
    <property type="component" value="Unassembled WGS sequence"/>
</dbReference>
<evidence type="ECO:0000313" key="13">
    <source>
        <dbReference type="Proteomes" id="UP000030184"/>
    </source>
</evidence>
<feature type="binding site" evidence="8">
    <location>
        <begin position="214"/>
        <end position="215"/>
    </location>
    <ligand>
        <name>substrate</name>
    </ligand>
</feature>
<dbReference type="EC" id="5.1.1.7" evidence="3 8"/>
<feature type="active site" description="Proton donor" evidence="8">
    <location>
        <position position="100"/>
    </location>
</feature>
<evidence type="ECO:0000256" key="3">
    <source>
        <dbReference type="ARBA" id="ARBA00013080"/>
    </source>
</evidence>
<evidence type="ECO:0000313" key="11">
    <source>
        <dbReference type="EMBL" id="GAL88623.1"/>
    </source>
</evidence>
<feature type="binding site" evidence="8">
    <location>
        <begin position="101"/>
        <end position="102"/>
    </location>
    <ligand>
        <name>substrate</name>
    </ligand>
</feature>
<keyword evidence="4 8" id="KW-0028">Amino-acid biosynthesis</keyword>
<accession>A0A090W627</accession>
<comment type="caution">
    <text evidence="10">The sequence shown here is derived from an EMBL/GenBank/DDBJ whole genome shotgun (WGS) entry which is preliminary data.</text>
</comment>
<comment type="similarity">
    <text evidence="2 8">Belongs to the diaminopimelate epimerase family.</text>
</comment>
<dbReference type="PANTHER" id="PTHR31689">
    <property type="entry name" value="DIAMINOPIMELATE EPIMERASE, CHLOROPLASTIC"/>
    <property type="match status" value="1"/>
</dbReference>
<dbReference type="InterPro" id="IPR001653">
    <property type="entry name" value="DAP_epimerase_DapF"/>
</dbReference>
<name>A0A090W627_9FLAO</name>
<sequence>MNVVFNFNDDLTSHKPLEYSYICSIIMEQKFYKYQGTGNDFVMIDNRLQTFDKNNTKLIASLCDRRFGIGGDGLILLENHNSLDFKMVYYNADGNESTMCGNGGRCLVAFAKHLEIIKNKATFEAVDGLHNATIKDDIVSLQMQDVDTVNTYKTHVFLNTGSPHHVQFEDDIANFDIRTKGAKIRYGAPYHTEGTNVNFVKKLSDNAFRVRTYERGVEGETLSCGTGVTAVAIAMHVLNETSNTTVDLKVEGGTLQVSFNVEDGIYKNVWLIGPAKFVFEGTI</sequence>
<comment type="pathway">
    <text evidence="1 8">Amino-acid biosynthesis; L-lysine biosynthesis via DAP pathway; DL-2,6-diaminopimelate from LL-2,6-diaminopimelate: step 1/1.</text>
</comment>
<evidence type="ECO:0000256" key="2">
    <source>
        <dbReference type="ARBA" id="ARBA00010219"/>
    </source>
</evidence>
<dbReference type="GO" id="GO:0009089">
    <property type="term" value="P:lysine biosynthetic process via diaminopimelate"/>
    <property type="evidence" value="ECO:0007669"/>
    <property type="project" value="UniProtKB-UniRule"/>
</dbReference>